<protein>
    <submittedName>
        <fullName evidence="1">17692_t:CDS:1</fullName>
    </submittedName>
</protein>
<feature type="non-terminal residue" evidence="1">
    <location>
        <position position="48"/>
    </location>
</feature>
<dbReference type="AlphaFoldDB" id="A0A9W4T9Y0"/>
<reference evidence="1" key="1">
    <citation type="submission" date="2022-08" db="EMBL/GenBank/DDBJ databases">
        <authorList>
            <person name="Kallberg Y."/>
            <person name="Tangrot J."/>
            <person name="Rosling A."/>
        </authorList>
    </citation>
    <scope>NUCLEOTIDE SEQUENCE</scope>
    <source>
        <strain evidence="1">Wild A</strain>
    </source>
</reference>
<name>A0A9W4T9Y0_9GLOM</name>
<keyword evidence="2" id="KW-1185">Reference proteome</keyword>
<accession>A0A9W4T9Y0</accession>
<comment type="caution">
    <text evidence="1">The sequence shown here is derived from an EMBL/GenBank/DDBJ whole genome shotgun (WGS) entry which is preliminary data.</text>
</comment>
<dbReference type="OrthoDB" id="2385703at2759"/>
<dbReference type="EMBL" id="CAMKVN010017036">
    <property type="protein sequence ID" value="CAI2197761.1"/>
    <property type="molecule type" value="Genomic_DNA"/>
</dbReference>
<sequence>MGRLSIGKRNRIHSLIQEGFPSRFIASREKVAQSTIIRIKQKVEATGS</sequence>
<gene>
    <name evidence="1" type="ORF">FWILDA_LOCUS18236</name>
</gene>
<evidence type="ECO:0000313" key="2">
    <source>
        <dbReference type="Proteomes" id="UP001153678"/>
    </source>
</evidence>
<organism evidence="1 2">
    <name type="scientific">Funneliformis geosporum</name>
    <dbReference type="NCBI Taxonomy" id="1117311"/>
    <lineage>
        <taxon>Eukaryota</taxon>
        <taxon>Fungi</taxon>
        <taxon>Fungi incertae sedis</taxon>
        <taxon>Mucoromycota</taxon>
        <taxon>Glomeromycotina</taxon>
        <taxon>Glomeromycetes</taxon>
        <taxon>Glomerales</taxon>
        <taxon>Glomeraceae</taxon>
        <taxon>Funneliformis</taxon>
    </lineage>
</organism>
<proteinExistence type="predicted"/>
<dbReference type="Proteomes" id="UP001153678">
    <property type="component" value="Unassembled WGS sequence"/>
</dbReference>
<evidence type="ECO:0000313" key="1">
    <source>
        <dbReference type="EMBL" id="CAI2197761.1"/>
    </source>
</evidence>